<organism evidence="1 2">
    <name type="scientific">Litorimonas cladophorae</name>
    <dbReference type="NCBI Taxonomy" id="1220491"/>
    <lineage>
        <taxon>Bacteria</taxon>
        <taxon>Pseudomonadati</taxon>
        <taxon>Pseudomonadota</taxon>
        <taxon>Alphaproteobacteria</taxon>
        <taxon>Maricaulales</taxon>
        <taxon>Robiginitomaculaceae</taxon>
    </lineage>
</organism>
<proteinExistence type="predicted"/>
<reference evidence="1 2" key="1">
    <citation type="journal article" date="2014" name="Int. J. Syst. Evol. Microbiol.">
        <title>Complete genome sequence of Corynebacterium casei LMG S-19264T (=DSM 44701T), isolated from a smear-ripened cheese.</title>
        <authorList>
            <consortium name="US DOE Joint Genome Institute (JGI-PGF)"/>
            <person name="Walter F."/>
            <person name="Albersmeier A."/>
            <person name="Kalinowski J."/>
            <person name="Ruckert C."/>
        </authorList>
    </citation>
    <scope>NUCLEOTIDE SEQUENCE [LARGE SCALE GENOMIC DNA]</scope>
    <source>
        <strain evidence="1 2">KCTC 23968</strain>
    </source>
</reference>
<evidence type="ECO:0000313" key="1">
    <source>
        <dbReference type="EMBL" id="GGX68110.1"/>
    </source>
</evidence>
<evidence type="ECO:0000313" key="2">
    <source>
        <dbReference type="Proteomes" id="UP000600865"/>
    </source>
</evidence>
<comment type="caution">
    <text evidence="1">The sequence shown here is derived from an EMBL/GenBank/DDBJ whole genome shotgun (WGS) entry which is preliminary data.</text>
</comment>
<protein>
    <submittedName>
        <fullName evidence="1">Uncharacterized protein</fullName>
    </submittedName>
</protein>
<gene>
    <name evidence="1" type="ORF">GCM10011309_17330</name>
</gene>
<accession>A0A918NG60</accession>
<dbReference type="RefSeq" id="WP_189584427.1">
    <property type="nucleotide sequence ID" value="NZ_BMYV01000002.1"/>
</dbReference>
<dbReference type="AlphaFoldDB" id="A0A918NG60"/>
<sequence length="611" mass="64941">MQTQINSSVKDVDIFSRLKITSKKLRHGLLAVSTLAILSACTTETKPKTDVVKDDTLTATNANKDIYVAFAGGGWRAHTGHTAWMVGLLDNDPDTPPIAAQHMSLDEAFTNVSAISSNSGGSWFNVMLSYSDSFRAGLEKPAAATKYLTDPSAYYINEKTLFNTLSGESLSLLCSVDNEFSNLLAIACMTDLNWDNLIEDIVFGPLSMSNDLAGTSLNGKQAWTDRKTISLAATALTGDVVLGENGFLSGHEKFYYDAPDLGALNIVPVTFGSAAEANVTAPKFFSGGTGSFTLSYGKTGDIITQEEPNNLRGVYADSINVIHAAAGSSAAIGFLSSDTINAKNAAALKLPSGVIWDASYEADDLSVFVNLPDPNGASKAVTRAASPRADINHNAKNRIIKIADGGALDNSGVAHSVMLHQANYRSSVPFEIVAFDNVQKTYSYAPTRVGNSATPVALTQDIGIDLAFLFGYGYTPIAGTNGQDSGMCMEDYCVTTQTNTVSQQIFNSAGLNAPTLWRWASTQTGTSQPCELIYTPYAVQTVANDMMGIKGGYSGTLHSFTANCPSAETAPLKAGHWAAYEDMYAAIQTGLQAENSKGVNYLRTAFKLPTP</sequence>
<name>A0A918NG60_9PROT</name>
<dbReference type="Proteomes" id="UP000600865">
    <property type="component" value="Unassembled WGS sequence"/>
</dbReference>
<keyword evidence="2" id="KW-1185">Reference proteome</keyword>
<dbReference type="EMBL" id="BMYV01000002">
    <property type="protein sequence ID" value="GGX68110.1"/>
    <property type="molecule type" value="Genomic_DNA"/>
</dbReference>
<dbReference type="Gene3D" id="3.40.1090.10">
    <property type="entry name" value="Cytosolic phospholipase A2 catalytic domain"/>
    <property type="match status" value="1"/>
</dbReference>